<evidence type="ECO:0000256" key="4">
    <source>
        <dbReference type="SAM" id="MobiDB-lite"/>
    </source>
</evidence>
<keyword evidence="7" id="KW-1185">Reference proteome</keyword>
<keyword evidence="2" id="KW-0802">TPR repeat</keyword>
<dbReference type="InterPro" id="IPR016032">
    <property type="entry name" value="Sig_transdc_resp-reg_C-effctor"/>
</dbReference>
<feature type="compositionally biased region" description="Low complexity" evidence="4">
    <location>
        <begin position="103"/>
        <end position="118"/>
    </location>
</feature>
<dbReference type="PROSITE" id="PS50005">
    <property type="entry name" value="TPR"/>
    <property type="match status" value="1"/>
</dbReference>
<dbReference type="SMART" id="SM00862">
    <property type="entry name" value="Trans_reg_C"/>
    <property type="match status" value="1"/>
</dbReference>
<dbReference type="Proteomes" id="UP001595886">
    <property type="component" value="Unassembled WGS sequence"/>
</dbReference>
<dbReference type="PROSITE" id="PS51755">
    <property type="entry name" value="OMPR_PHOB"/>
    <property type="match status" value="1"/>
</dbReference>
<dbReference type="InterPro" id="IPR036388">
    <property type="entry name" value="WH-like_DNA-bd_sf"/>
</dbReference>
<feature type="DNA-binding region" description="OmpR/PhoB-type" evidence="3">
    <location>
        <begin position="1"/>
        <end position="98"/>
    </location>
</feature>
<sequence>MIYRFDDFVLNCATRELSKAGEPIVLPARAFDCLAYLIEHRDRAVGRDELIAAVWGRAEISEALLSHTIVKLRRGLGDTGNEQRTVRTVPRFGYRWGSATTVEASSPDSAAPAVAAAAEVEESLPPEAPPARAPEDAPASGGVDAEAAGGRALPPGRRRLIGAALAAALLLAAAAWLLSQRPARPPADTAAVEMAPAAPVLVLPADVGAPDEWRWLRFGLMDLVANQLRDGAVPTAPSESVVGLLKQRPAMDGEALLRDASLSQFAALRVLPRVRLEQGRWRVQLEGFGAQQAVSVEAEAGDAIQAAHLAADALLRKLGRTPNSASASPVLDELLQRSGAAMLADQLEQARALIEHAPPELQQEPKVQQRMAQIELRAGENPAVETRLLALLDRLPPGRDDAVRARSMVTLAASHVRRGQFDRALELYEEAIALRQEHNDHSVLGIARLGRGTILAQRGKFEEGTAELSRARTELEAIGDSFGVASVDVNLGEFQQMRHRPADALPILKNAARQFERLDAREGRAYALVQQIGAESELLDSDAALATSERFWPPESNTNNQRMRWTLTAARATALAGVGRFEEAQVLVGRIRRETDARQDAIARGRAELLAARIAMLRGDAAAAAGFAQSALSPALRNEDPAAYARGLLLQARALRGSDRPAEAARAAQALAEGAAGNEWLTMYANLAAAEQAMAERRREPALTQFAAAMRTAERLNVPEDLVAVGTAYLDLLIETSQLDTARTVSGRIAMWADHDPRAAAAQARLFRAIGQDDAARKAEQSLERLRRSAAADAPPHP</sequence>
<evidence type="ECO:0000259" key="5">
    <source>
        <dbReference type="PROSITE" id="PS51755"/>
    </source>
</evidence>
<gene>
    <name evidence="6" type="ORF">ACFO6Q_07810</name>
</gene>
<feature type="compositionally biased region" description="Basic and acidic residues" evidence="4">
    <location>
        <begin position="778"/>
        <end position="787"/>
    </location>
</feature>
<dbReference type="CDD" id="cd00383">
    <property type="entry name" value="trans_reg_C"/>
    <property type="match status" value="1"/>
</dbReference>
<comment type="caution">
    <text evidence="6">The sequence shown here is derived from an EMBL/GenBank/DDBJ whole genome shotgun (WGS) entry which is preliminary data.</text>
</comment>
<evidence type="ECO:0000256" key="2">
    <source>
        <dbReference type="PROSITE-ProRule" id="PRU00339"/>
    </source>
</evidence>
<organism evidence="6 7">
    <name type="scientific">Dokdonella ginsengisoli</name>
    <dbReference type="NCBI Taxonomy" id="363846"/>
    <lineage>
        <taxon>Bacteria</taxon>
        <taxon>Pseudomonadati</taxon>
        <taxon>Pseudomonadota</taxon>
        <taxon>Gammaproteobacteria</taxon>
        <taxon>Lysobacterales</taxon>
        <taxon>Rhodanobacteraceae</taxon>
        <taxon>Dokdonella</taxon>
    </lineage>
</organism>
<proteinExistence type="predicted"/>
<dbReference type="Gene3D" id="1.10.10.10">
    <property type="entry name" value="Winged helix-like DNA-binding domain superfamily/Winged helix DNA-binding domain"/>
    <property type="match status" value="1"/>
</dbReference>
<feature type="region of interest" description="Disordered" evidence="4">
    <location>
        <begin position="778"/>
        <end position="798"/>
    </location>
</feature>
<dbReference type="Gene3D" id="1.25.40.10">
    <property type="entry name" value="Tetratricopeptide repeat domain"/>
    <property type="match status" value="1"/>
</dbReference>
<dbReference type="SUPFAM" id="SSF46894">
    <property type="entry name" value="C-terminal effector domain of the bipartite response regulators"/>
    <property type="match status" value="1"/>
</dbReference>
<dbReference type="Pfam" id="PF00486">
    <property type="entry name" value="Trans_reg_C"/>
    <property type="match status" value="1"/>
</dbReference>
<evidence type="ECO:0000313" key="6">
    <source>
        <dbReference type="EMBL" id="MFC4820225.1"/>
    </source>
</evidence>
<evidence type="ECO:0000313" key="7">
    <source>
        <dbReference type="Proteomes" id="UP001595886"/>
    </source>
</evidence>
<dbReference type="PANTHER" id="PTHR47691">
    <property type="entry name" value="REGULATOR-RELATED"/>
    <property type="match status" value="1"/>
</dbReference>
<evidence type="ECO:0000256" key="1">
    <source>
        <dbReference type="ARBA" id="ARBA00023125"/>
    </source>
</evidence>
<dbReference type="PANTHER" id="PTHR47691:SF3">
    <property type="entry name" value="HTH-TYPE TRANSCRIPTIONAL REGULATOR RV0890C-RELATED"/>
    <property type="match status" value="1"/>
</dbReference>
<dbReference type="RefSeq" id="WP_380020061.1">
    <property type="nucleotide sequence ID" value="NZ_JBHSHD010000007.1"/>
</dbReference>
<accession>A0ABV9QS95</accession>
<dbReference type="SUPFAM" id="SSF48452">
    <property type="entry name" value="TPR-like"/>
    <property type="match status" value="1"/>
</dbReference>
<keyword evidence="1 3" id="KW-0238">DNA-binding</keyword>
<feature type="repeat" description="TPR" evidence="2">
    <location>
        <begin position="405"/>
        <end position="438"/>
    </location>
</feature>
<feature type="region of interest" description="Disordered" evidence="4">
    <location>
        <begin position="103"/>
        <end position="151"/>
    </location>
</feature>
<dbReference type="InterPro" id="IPR001867">
    <property type="entry name" value="OmpR/PhoB-type_DNA-bd"/>
</dbReference>
<protein>
    <submittedName>
        <fullName evidence="6">Winged helix-turn-helix domain-containing protein</fullName>
    </submittedName>
</protein>
<evidence type="ECO:0000256" key="3">
    <source>
        <dbReference type="PROSITE-ProRule" id="PRU01091"/>
    </source>
</evidence>
<dbReference type="InterPro" id="IPR019734">
    <property type="entry name" value="TPR_rpt"/>
</dbReference>
<reference evidence="7" key="1">
    <citation type="journal article" date="2019" name="Int. J. Syst. Evol. Microbiol.">
        <title>The Global Catalogue of Microorganisms (GCM) 10K type strain sequencing project: providing services to taxonomists for standard genome sequencing and annotation.</title>
        <authorList>
            <consortium name="The Broad Institute Genomics Platform"/>
            <consortium name="The Broad Institute Genome Sequencing Center for Infectious Disease"/>
            <person name="Wu L."/>
            <person name="Ma J."/>
        </authorList>
    </citation>
    <scope>NUCLEOTIDE SEQUENCE [LARGE SCALE GENOMIC DNA]</scope>
    <source>
        <strain evidence="7">CCUG 30340</strain>
    </source>
</reference>
<dbReference type="EMBL" id="JBHSHD010000007">
    <property type="protein sequence ID" value="MFC4820225.1"/>
    <property type="molecule type" value="Genomic_DNA"/>
</dbReference>
<name>A0ABV9QS95_9GAMM</name>
<feature type="domain" description="OmpR/PhoB-type" evidence="5">
    <location>
        <begin position="1"/>
        <end position="98"/>
    </location>
</feature>
<dbReference type="InterPro" id="IPR011990">
    <property type="entry name" value="TPR-like_helical_dom_sf"/>
</dbReference>